<name>A0A8J7F516_9CYAN</name>
<proteinExistence type="predicted"/>
<dbReference type="InterPro" id="IPR051619">
    <property type="entry name" value="TypeII_TA_RNase_PINc/VapC"/>
</dbReference>
<feature type="domain" description="PIN" evidence="2">
    <location>
        <begin position="6"/>
        <end position="130"/>
    </location>
</feature>
<protein>
    <submittedName>
        <fullName evidence="3">Type II toxin-antitoxin system VapC family toxin</fullName>
    </submittedName>
</protein>
<comment type="caution">
    <text evidence="3">The sequence shown here is derived from an EMBL/GenBank/DDBJ whole genome shotgun (WGS) entry which is preliminary data.</text>
</comment>
<evidence type="ECO:0000313" key="4">
    <source>
        <dbReference type="Proteomes" id="UP000620559"/>
    </source>
</evidence>
<evidence type="ECO:0000259" key="2">
    <source>
        <dbReference type="Pfam" id="PF01850"/>
    </source>
</evidence>
<dbReference type="PANTHER" id="PTHR35901:SF1">
    <property type="entry name" value="EXONUCLEASE VAPC9"/>
    <property type="match status" value="1"/>
</dbReference>
<dbReference type="InterPro" id="IPR002716">
    <property type="entry name" value="PIN_dom"/>
</dbReference>
<dbReference type="RefSeq" id="WP_193923312.1">
    <property type="nucleotide sequence ID" value="NZ_JADEWL010000093.1"/>
</dbReference>
<keyword evidence="1" id="KW-0460">Magnesium</keyword>
<dbReference type="InterPro" id="IPR044153">
    <property type="entry name" value="PIN_Pae0151-like"/>
</dbReference>
<sequence>MTTAMVCVDASFIVRFLTNASPNSIYQEKWDEWETQGYTIVAPTLLIYEICNAFHRAVVAQQITPQEGEKLLERAVNLGVRFYGDTQLHQQAFQIAQRYSLSATYDAHYLALTERLSIELWTTDKRLFNAVKSSLSWVKFLGG</sequence>
<gene>
    <name evidence="3" type="ORF">IQ247_21895</name>
</gene>
<dbReference type="CDD" id="cd09873">
    <property type="entry name" value="PIN_Pae0151-like"/>
    <property type="match status" value="1"/>
</dbReference>
<evidence type="ECO:0000256" key="1">
    <source>
        <dbReference type="ARBA" id="ARBA00022842"/>
    </source>
</evidence>
<evidence type="ECO:0000313" key="3">
    <source>
        <dbReference type="EMBL" id="MBE9215280.1"/>
    </source>
</evidence>
<dbReference type="SUPFAM" id="SSF88723">
    <property type="entry name" value="PIN domain-like"/>
    <property type="match status" value="1"/>
</dbReference>
<accession>A0A8J7F516</accession>
<dbReference type="Proteomes" id="UP000620559">
    <property type="component" value="Unassembled WGS sequence"/>
</dbReference>
<reference evidence="3" key="1">
    <citation type="submission" date="2020-10" db="EMBL/GenBank/DDBJ databases">
        <authorList>
            <person name="Castelo-Branco R."/>
            <person name="Eusebio N."/>
            <person name="Adriana R."/>
            <person name="Vieira A."/>
            <person name="Brugerolle De Fraissinette N."/>
            <person name="Rezende De Castro R."/>
            <person name="Schneider M.P."/>
            <person name="Vasconcelos V."/>
            <person name="Leao P.N."/>
        </authorList>
    </citation>
    <scope>NUCLEOTIDE SEQUENCE</scope>
    <source>
        <strain evidence="3">LEGE 06105</strain>
    </source>
</reference>
<organism evidence="3 4">
    <name type="scientific">Plectonema cf. radiosum LEGE 06105</name>
    <dbReference type="NCBI Taxonomy" id="945769"/>
    <lineage>
        <taxon>Bacteria</taxon>
        <taxon>Bacillati</taxon>
        <taxon>Cyanobacteriota</taxon>
        <taxon>Cyanophyceae</taxon>
        <taxon>Oscillatoriophycideae</taxon>
        <taxon>Oscillatoriales</taxon>
        <taxon>Microcoleaceae</taxon>
        <taxon>Plectonema</taxon>
    </lineage>
</organism>
<keyword evidence="4" id="KW-1185">Reference proteome</keyword>
<dbReference type="Gene3D" id="3.40.50.1010">
    <property type="entry name" value="5'-nuclease"/>
    <property type="match status" value="1"/>
</dbReference>
<dbReference type="InterPro" id="IPR029060">
    <property type="entry name" value="PIN-like_dom_sf"/>
</dbReference>
<dbReference type="AlphaFoldDB" id="A0A8J7F516"/>
<dbReference type="PANTHER" id="PTHR35901">
    <property type="entry name" value="RIBONUCLEASE VAPC3"/>
    <property type="match status" value="1"/>
</dbReference>
<dbReference type="Pfam" id="PF01850">
    <property type="entry name" value="PIN"/>
    <property type="match status" value="1"/>
</dbReference>
<dbReference type="EMBL" id="JADEWL010000093">
    <property type="protein sequence ID" value="MBE9215280.1"/>
    <property type="molecule type" value="Genomic_DNA"/>
</dbReference>